<dbReference type="PANTHER" id="PTHR15922:SF2">
    <property type="entry name" value="NBAS SUBUNIT OF NRZ TETHERING COMPLEX"/>
    <property type="match status" value="1"/>
</dbReference>
<dbReference type="PANTHER" id="PTHR15922">
    <property type="entry name" value="NEUROBLASTOMA-AMPLIFIED SEQUENCE"/>
    <property type="match status" value="1"/>
</dbReference>
<comment type="caution">
    <text evidence="8">The sequence shown here is derived from an EMBL/GenBank/DDBJ whole genome shotgun (WGS) entry which is preliminary data.</text>
</comment>
<name>A0A9N8VRL4_9GLOM</name>
<gene>
    <name evidence="8" type="ORF">FCALED_LOCUS1614</name>
</gene>
<dbReference type="OrthoDB" id="27490at2759"/>
<accession>A0A9N8VRL4</accession>
<evidence type="ECO:0000259" key="6">
    <source>
        <dbReference type="Pfam" id="PF08314"/>
    </source>
</evidence>
<dbReference type="Gene3D" id="2.130.10.10">
    <property type="entry name" value="YVTN repeat-like/Quinoprotein amine dehydrogenase"/>
    <property type="match status" value="1"/>
</dbReference>
<evidence type="ECO:0000313" key="8">
    <source>
        <dbReference type="EMBL" id="CAG8458263.1"/>
    </source>
</evidence>
<dbReference type="GO" id="GO:0070939">
    <property type="term" value="C:Dsl1/NZR complex"/>
    <property type="evidence" value="ECO:0007669"/>
    <property type="project" value="TreeGrafter"/>
</dbReference>
<keyword evidence="5" id="KW-0812">Transmembrane</keyword>
<dbReference type="SUPFAM" id="SSF50978">
    <property type="entry name" value="WD40 repeat-like"/>
    <property type="match status" value="1"/>
</dbReference>
<protein>
    <submittedName>
        <fullName evidence="8">16175_t:CDS:1</fullName>
    </submittedName>
</protein>
<keyword evidence="3" id="KW-0256">Endoplasmic reticulum</keyword>
<dbReference type="GO" id="GO:0000149">
    <property type="term" value="F:SNARE binding"/>
    <property type="evidence" value="ECO:0007669"/>
    <property type="project" value="TreeGrafter"/>
</dbReference>
<evidence type="ECO:0000256" key="5">
    <source>
        <dbReference type="SAM" id="Phobius"/>
    </source>
</evidence>
<sequence length="1736" mass="197272">MAIQTNSTKNPSERILYDIDVVAVWKPEDELGDQEANSQVKLHTNPNDPSYSQIPRSMFKQVTHRLVRSLEKLAISTTVPRALIQARPKVTSEIIMQLSPNGLYLAVSSDHKIEIRTSKSGFETNHSIFISRRDTFPKWRRLSWSPDSKILAVARSDGTIEIIDENGGLVCIILSSTNINSDGEKDAQGGSSFFLEPVAFLYFVDPKRGLNSTSLFDGYSYQYELLVVTFDGILRSYLINTVESAFTDIKEASRHTRSNMTYSREGPSDPGYFAFYHKFSFKQWLSTITCGAVVTWNGLVLCLGGKSSFENKDDSTSPSVTCWMLLPERPFYRKLELEGSDDGSIDDVLHLDQGTVDDSGFFYRLINIFSTWRNTNKLFTDEIILNTVLSPNQQNLLTLDFSGTVKLWNLSLNKGLELNKSWDQPELNYFARGKEFKDLSLEVFIDKILEIESEGGIIAGIPGFDNGKVVSIGWWSDNAIILGYQYGSMIIACLPEMINILGESPESFKSCREITSQCSDRFLVIEHEVKAVKARMINDGFVRYSREQEEGDMEDDESDESESQLSRLISVLANYLHHVTDTLLWHFENDPSESRGKIITVSRKTYCLNRISKILPQELLNRKINALDYDDALVIAETYDLDTDIIYQARWKDAEVSEAAIHDYLDKIRDREWVLSACIHTFSNTPDLLRLLLNYGLKGTDILVEILNNGTSYNKDEIIKTLRERPFEVNSKMEDFLGNLQISEKDVIICQYRHYFLKYLDRLRTYENIIEEKTKHDIENRTMKDFAEENDGWITFVDYTSTFAEDYAVFRDLNIAALAMDYATEEFFKGLNILFTRHGPETLPYRFTILEQIPETADPDEYESFLPSVTSNSNNGDLVECSWNEQPWRDIDWVDNPILKRRILPELDLSKESDVGGIRLKPVEYPARSTLITNWYIDRAHRIDSVSGQVDKALILVRHGIKKKVVNLETLEENLDMLAKLVYDCYPDLESVSKSMSLKEFEALTEAEIVQVFLQHTNEKRIVNDIKNFIIPFLRLLPARRARLNHILKDDSNDKVSISNPESEPMSLLYNYILNISLSNLELSCTIFEASKPVFNIEERIITSDEDLARVALACLYGNSSTNNWEVMTRIYECLPIFDVEGNRTSLEVNSLQSYTPYELFPLFKSKNECQLQSFIDSLEIHLNAAEVLAQYGNAVPLCWFLQSSENYALQKQLCIQLARKAGGGPESGGEKFESEDEWILLLEKILKLQGNGKGVFGKISTEEIYKIFISSLLSCGKFNLAREIILPTDQPQPLDMDISEKLVIDASREFFDNAPSGNMYHGYMKMAYEWYDITFQTDGMPLNIRAEVEFIEATHKLTEQKVYHQPGIPIHPMQIRLASNKLDLIARLLSTNEEVYYDYKTIIELAKKLGYRNDKVAEVKVMAMLADTAIRDSNLSFAYDMCIDIMKIIKSISNVKTDEKKEVILKSSKDVAWRICYEVAKQETFQNLEKKMTLMGYALALCPSDQAVDILNVWRKIDEEYRAELIQKAGEKSMEKPKSAKIKPVVERVESSLLTPLLQGDRIKKIFIKTPDSPLYIGKVASVSWSSDTSLEGTGELRLMFNASVNILVDANMDLKPLFYNWIVTSPPGTFYWGLFSTQRAAFSREFNIVNAPDGSSPTTVAKAITSSPAATTILATQTVVKIDGSSLSKGVIIGAVSVVGIIGLAGLSVYAFLRFRKTKYIPTPALISDKEIVG</sequence>
<dbReference type="EMBL" id="CAJVPQ010000214">
    <property type="protein sequence ID" value="CAG8458263.1"/>
    <property type="molecule type" value="Genomic_DNA"/>
</dbReference>
<feature type="transmembrane region" description="Helical" evidence="5">
    <location>
        <begin position="1693"/>
        <end position="1715"/>
    </location>
</feature>
<proteinExistence type="predicted"/>
<evidence type="ECO:0000256" key="1">
    <source>
        <dbReference type="ARBA" id="ARBA00004240"/>
    </source>
</evidence>
<evidence type="ECO:0000313" key="9">
    <source>
        <dbReference type="Proteomes" id="UP000789570"/>
    </source>
</evidence>
<feature type="domain" description="Neuroblastoma-amplified sequence N-terminal" evidence="7">
    <location>
        <begin position="97"/>
        <end position="241"/>
    </location>
</feature>
<evidence type="ECO:0000259" key="7">
    <source>
        <dbReference type="Pfam" id="PF15492"/>
    </source>
</evidence>
<keyword evidence="9" id="KW-1185">Reference proteome</keyword>
<keyword evidence="4" id="KW-0653">Protein transport</keyword>
<keyword evidence="2" id="KW-0813">Transport</keyword>
<dbReference type="InterPro" id="IPR015943">
    <property type="entry name" value="WD40/YVTN_repeat-like_dom_sf"/>
</dbReference>
<dbReference type="InterPro" id="IPR029145">
    <property type="entry name" value="NBAS_N"/>
</dbReference>
<evidence type="ECO:0000256" key="2">
    <source>
        <dbReference type="ARBA" id="ARBA00022448"/>
    </source>
</evidence>
<dbReference type="Pfam" id="PF15492">
    <property type="entry name" value="Nbas_N"/>
    <property type="match status" value="1"/>
</dbReference>
<comment type="subcellular location">
    <subcellularLocation>
        <location evidence="1">Endoplasmic reticulum</location>
    </subcellularLocation>
</comment>
<feature type="domain" description="Sec39" evidence="6">
    <location>
        <begin position="818"/>
        <end position="1532"/>
    </location>
</feature>
<organism evidence="8 9">
    <name type="scientific">Funneliformis caledonium</name>
    <dbReference type="NCBI Taxonomy" id="1117310"/>
    <lineage>
        <taxon>Eukaryota</taxon>
        <taxon>Fungi</taxon>
        <taxon>Fungi incertae sedis</taxon>
        <taxon>Mucoromycota</taxon>
        <taxon>Glomeromycotina</taxon>
        <taxon>Glomeromycetes</taxon>
        <taxon>Glomerales</taxon>
        <taxon>Glomeraceae</taxon>
        <taxon>Funneliformis</taxon>
    </lineage>
</organism>
<evidence type="ECO:0000256" key="4">
    <source>
        <dbReference type="ARBA" id="ARBA00022927"/>
    </source>
</evidence>
<reference evidence="8" key="1">
    <citation type="submission" date="2021-06" db="EMBL/GenBank/DDBJ databases">
        <authorList>
            <person name="Kallberg Y."/>
            <person name="Tangrot J."/>
            <person name="Rosling A."/>
        </authorList>
    </citation>
    <scope>NUCLEOTIDE SEQUENCE</scope>
    <source>
        <strain evidence="8">UK204</strain>
    </source>
</reference>
<dbReference type="GO" id="GO:0006890">
    <property type="term" value="P:retrograde vesicle-mediated transport, Golgi to endoplasmic reticulum"/>
    <property type="evidence" value="ECO:0007669"/>
    <property type="project" value="InterPro"/>
</dbReference>
<dbReference type="InterPro" id="IPR013244">
    <property type="entry name" value="Sec39_domain"/>
</dbReference>
<dbReference type="Pfam" id="PF08314">
    <property type="entry name" value="Sec39"/>
    <property type="match status" value="1"/>
</dbReference>
<keyword evidence="5" id="KW-0472">Membrane</keyword>
<dbReference type="GO" id="GO:0015031">
    <property type="term" value="P:protein transport"/>
    <property type="evidence" value="ECO:0007669"/>
    <property type="project" value="UniProtKB-KW"/>
</dbReference>
<dbReference type="InterPro" id="IPR036322">
    <property type="entry name" value="WD40_repeat_dom_sf"/>
</dbReference>
<dbReference type="Proteomes" id="UP000789570">
    <property type="component" value="Unassembled WGS sequence"/>
</dbReference>
<keyword evidence="5" id="KW-1133">Transmembrane helix</keyword>
<evidence type="ECO:0000256" key="3">
    <source>
        <dbReference type="ARBA" id="ARBA00022824"/>
    </source>
</evidence>